<evidence type="ECO:0000313" key="4">
    <source>
        <dbReference type="EMBL" id="JAI41978.1"/>
    </source>
</evidence>
<gene>
    <name evidence="4" type="primary">MRPL48</name>
    <name evidence="4" type="ORF">c0_g1_i1</name>
</gene>
<keyword evidence="1 4" id="KW-0689">Ribosomal protein</keyword>
<dbReference type="SUPFAM" id="SSF54999">
    <property type="entry name" value="Ribosomal protein S10"/>
    <property type="match status" value="1"/>
</dbReference>
<evidence type="ECO:0000256" key="1">
    <source>
        <dbReference type="ARBA" id="ARBA00022980"/>
    </source>
</evidence>
<proteinExistence type="predicted"/>
<dbReference type="Pfam" id="PF00338">
    <property type="entry name" value="Ribosomal_S10"/>
    <property type="match status" value="1"/>
</dbReference>
<sequence>MLRKLSPIVPRLLCNNAITSLIKTSTQQYSDGRSVYEPDYLESLKPKFPQYSCLNVQMKGYDFPILESYQRYLHSVAEYLDIDVSDCYALPSQTTKVQRLRPNSAVVDAEYILTMYERNLQINDVNAPVYPVFLRIAQAALPEGVQLSVQEHSDEFEERRYVPDRDLLDLKAELERMQAGGPGGPGGPKKK</sequence>
<evidence type="ECO:0000256" key="2">
    <source>
        <dbReference type="ARBA" id="ARBA00023274"/>
    </source>
</evidence>
<keyword evidence="2" id="KW-0687">Ribonucleoprotein</keyword>
<dbReference type="CTD" id="51642"/>
<dbReference type="SMART" id="SM01403">
    <property type="entry name" value="Ribosomal_S10"/>
    <property type="match status" value="1"/>
</dbReference>
<dbReference type="GO" id="GO:0005761">
    <property type="term" value="C:mitochondrial ribosome"/>
    <property type="evidence" value="ECO:0007669"/>
    <property type="project" value="InterPro"/>
</dbReference>
<dbReference type="OrthoDB" id="5984298at2759"/>
<protein>
    <submittedName>
        <fullName evidence="4">39S ribosomal protein L48, mitochondrial</fullName>
    </submittedName>
</protein>
<dbReference type="GO" id="GO:1990904">
    <property type="term" value="C:ribonucleoprotein complex"/>
    <property type="evidence" value="ECO:0007669"/>
    <property type="project" value="UniProtKB-KW"/>
</dbReference>
<reference evidence="4" key="1">
    <citation type="submission" date="2015-06" db="EMBL/GenBank/DDBJ databases">
        <authorList>
            <person name="Hoefler B.C."/>
            <person name="Straight P.D."/>
        </authorList>
    </citation>
    <scope>NUCLEOTIDE SEQUENCE</scope>
</reference>
<dbReference type="GeneID" id="108967405"/>
<accession>A0A0K8VT04</accession>
<dbReference type="InterPro" id="IPR027487">
    <property type="entry name" value="Ribosomal_mL48"/>
</dbReference>
<dbReference type="AlphaFoldDB" id="A0A0K8VT04"/>
<dbReference type="InterPro" id="IPR027486">
    <property type="entry name" value="Ribosomal_uS10_dom"/>
</dbReference>
<feature type="domain" description="Small ribosomal subunit protein uS10" evidence="3">
    <location>
        <begin position="55"/>
        <end position="150"/>
    </location>
</feature>
<dbReference type="InterPro" id="IPR036838">
    <property type="entry name" value="Ribosomal_uS10_dom_sf"/>
</dbReference>
<evidence type="ECO:0000259" key="3">
    <source>
        <dbReference type="SMART" id="SM01403"/>
    </source>
</evidence>
<name>A0A0K8VT04_BACLA</name>
<dbReference type="EMBL" id="GDHF01010336">
    <property type="protein sequence ID" value="JAI41978.1"/>
    <property type="molecule type" value="Transcribed_RNA"/>
</dbReference>
<dbReference type="FunFam" id="3.30.70.600:FF:000010">
    <property type="entry name" value="39S ribosomal protein L48, mitochondrial"/>
    <property type="match status" value="1"/>
</dbReference>
<dbReference type="Gene3D" id="3.30.70.600">
    <property type="entry name" value="Ribosomal protein S10 domain"/>
    <property type="match status" value="1"/>
</dbReference>
<dbReference type="PANTHER" id="PTHR13473:SF0">
    <property type="entry name" value="LARGE RIBOSOMAL SUBUNIT PROTEIN ML48"/>
    <property type="match status" value="1"/>
</dbReference>
<dbReference type="PANTHER" id="PTHR13473">
    <property type="entry name" value="MITOCHONDRIAL RIBOSOMAL PROTEIN L48"/>
    <property type="match status" value="1"/>
</dbReference>
<organism evidence="4">
    <name type="scientific">Bactrocera latifrons</name>
    <name type="common">Malaysian fruit fly</name>
    <name type="synonym">Chaetodacus latifrons</name>
    <dbReference type="NCBI Taxonomy" id="174628"/>
    <lineage>
        <taxon>Eukaryota</taxon>
        <taxon>Metazoa</taxon>
        <taxon>Ecdysozoa</taxon>
        <taxon>Arthropoda</taxon>
        <taxon>Hexapoda</taxon>
        <taxon>Insecta</taxon>
        <taxon>Pterygota</taxon>
        <taxon>Neoptera</taxon>
        <taxon>Endopterygota</taxon>
        <taxon>Diptera</taxon>
        <taxon>Brachycera</taxon>
        <taxon>Muscomorpha</taxon>
        <taxon>Tephritoidea</taxon>
        <taxon>Tephritidae</taxon>
        <taxon>Bactrocera</taxon>
        <taxon>Bactrocera</taxon>
    </lineage>
</organism>